<dbReference type="Gramene" id="TKW20306">
    <property type="protein sequence ID" value="TKW20306"/>
    <property type="gene ID" value="SEVIR_4G077701v2"/>
</dbReference>
<feature type="region of interest" description="Disordered" evidence="1">
    <location>
        <begin position="1"/>
        <end position="192"/>
    </location>
</feature>
<keyword evidence="3" id="KW-1185">Reference proteome</keyword>
<reference evidence="2" key="1">
    <citation type="submission" date="2019-03" db="EMBL/GenBank/DDBJ databases">
        <title>WGS assembly of Setaria viridis.</title>
        <authorList>
            <person name="Huang P."/>
            <person name="Jenkins J."/>
            <person name="Grimwood J."/>
            <person name="Barry K."/>
            <person name="Healey A."/>
            <person name="Mamidi S."/>
            <person name="Sreedasyam A."/>
            <person name="Shu S."/>
            <person name="Feldman M."/>
            <person name="Wu J."/>
            <person name="Yu Y."/>
            <person name="Chen C."/>
            <person name="Johnson J."/>
            <person name="Rokhsar D."/>
            <person name="Baxter I."/>
            <person name="Schmutz J."/>
            <person name="Brutnell T."/>
            <person name="Kellogg E."/>
        </authorList>
    </citation>
    <scope>NUCLEOTIDE SEQUENCE [LARGE SCALE GENOMIC DNA]</scope>
</reference>
<dbReference type="Proteomes" id="UP000298652">
    <property type="component" value="Chromosome 4"/>
</dbReference>
<sequence length="216" mass="22422">MTVESREGQQKAGRGGAGDPGGGEVLRGGGGAGEPGGGAASRWPAERATGGPLPPSRAPLRTPSLLARSAPPPPALHRRHLLAPSRPYVPSDRSLHASNLPSIPFLPTLRHSPWTSRRPRGLRSPRPSPSRPRASTPSPTSPCASSSAAAPSGAGGARAAIRRRRGPAGRARGPRRRSARCSTRSPVSSMDTPLHRLGVEMALIDAVANSIHIPLW</sequence>
<feature type="compositionally biased region" description="Gly residues" evidence="1">
    <location>
        <begin position="13"/>
        <end position="39"/>
    </location>
</feature>
<evidence type="ECO:0000313" key="3">
    <source>
        <dbReference type="Proteomes" id="UP000298652"/>
    </source>
</evidence>
<accession>A0A4V6Y8H5</accession>
<gene>
    <name evidence="2" type="ORF">SEVIR_4G077701v2</name>
</gene>
<name>A0A4V6Y8H5_SETVI</name>
<dbReference type="EMBL" id="CM016555">
    <property type="protein sequence ID" value="TKW20306.1"/>
    <property type="molecule type" value="Genomic_DNA"/>
</dbReference>
<dbReference type="AlphaFoldDB" id="A0A4V6Y8H5"/>
<protein>
    <submittedName>
        <fullName evidence="2">Uncharacterized protein</fullName>
    </submittedName>
</protein>
<evidence type="ECO:0000256" key="1">
    <source>
        <dbReference type="SAM" id="MobiDB-lite"/>
    </source>
</evidence>
<evidence type="ECO:0000313" key="2">
    <source>
        <dbReference type="EMBL" id="TKW20306.1"/>
    </source>
</evidence>
<feature type="compositionally biased region" description="Basic residues" evidence="1">
    <location>
        <begin position="160"/>
        <end position="179"/>
    </location>
</feature>
<dbReference type="OMA" id="EQPRRCP"/>
<feature type="compositionally biased region" description="Low complexity" evidence="1">
    <location>
        <begin position="131"/>
        <end position="152"/>
    </location>
</feature>
<organism evidence="2 3">
    <name type="scientific">Setaria viridis</name>
    <name type="common">Green bristlegrass</name>
    <name type="synonym">Setaria italica subsp. viridis</name>
    <dbReference type="NCBI Taxonomy" id="4556"/>
    <lineage>
        <taxon>Eukaryota</taxon>
        <taxon>Viridiplantae</taxon>
        <taxon>Streptophyta</taxon>
        <taxon>Embryophyta</taxon>
        <taxon>Tracheophyta</taxon>
        <taxon>Spermatophyta</taxon>
        <taxon>Magnoliopsida</taxon>
        <taxon>Liliopsida</taxon>
        <taxon>Poales</taxon>
        <taxon>Poaceae</taxon>
        <taxon>PACMAD clade</taxon>
        <taxon>Panicoideae</taxon>
        <taxon>Panicodae</taxon>
        <taxon>Paniceae</taxon>
        <taxon>Cenchrinae</taxon>
        <taxon>Setaria</taxon>
    </lineage>
</organism>
<proteinExistence type="predicted"/>